<dbReference type="AlphaFoldDB" id="A0A1G1XRH0"/>
<dbReference type="Gene3D" id="3.40.50.300">
    <property type="entry name" value="P-loop containing nucleotide triphosphate hydrolases"/>
    <property type="match status" value="1"/>
</dbReference>
<evidence type="ECO:0000313" key="7">
    <source>
        <dbReference type="Proteomes" id="UP000176260"/>
    </source>
</evidence>
<evidence type="ECO:0000313" key="6">
    <source>
        <dbReference type="EMBL" id="OGY42572.1"/>
    </source>
</evidence>
<dbReference type="PROSITE" id="PS50893">
    <property type="entry name" value="ABC_TRANSPORTER_2"/>
    <property type="match status" value="1"/>
</dbReference>
<evidence type="ECO:0000259" key="5">
    <source>
        <dbReference type="PROSITE" id="PS50893"/>
    </source>
</evidence>
<organism evidence="6 7">
    <name type="scientific">Candidatus Buchananbacteria bacterium RBG_13_39_9</name>
    <dbReference type="NCBI Taxonomy" id="1797531"/>
    <lineage>
        <taxon>Bacteria</taxon>
        <taxon>Candidatus Buchananiibacteriota</taxon>
    </lineage>
</organism>
<evidence type="ECO:0000256" key="4">
    <source>
        <dbReference type="ARBA" id="ARBA00022840"/>
    </source>
</evidence>
<dbReference type="SMART" id="SM00382">
    <property type="entry name" value="AAA"/>
    <property type="match status" value="1"/>
</dbReference>
<dbReference type="PANTHER" id="PTHR42798">
    <property type="entry name" value="LIPOPROTEIN-RELEASING SYSTEM ATP-BINDING PROTEIN LOLD"/>
    <property type="match status" value="1"/>
</dbReference>
<proteinExistence type="inferred from homology"/>
<dbReference type="InterPro" id="IPR017911">
    <property type="entry name" value="MacB-like_ATP-bd"/>
</dbReference>
<comment type="similarity">
    <text evidence="1">Belongs to the ABC transporter superfamily.</text>
</comment>
<sequence length="241" mass="26843">MDKKLLIKLSGIKKDYTNEDVVTNVLKGIDLEIVAGEFVAIMGPSGSGKSTLMHIMGFLDKPTAGKYIFKGKDVSNLSDDELAEIRNEEVGFIFQAFNLLQRTSVYDNVRLPLTYSSKKFDKSKVIAAIKAVGLYHRLNNLSNQLSGGEKQRVAIARALVNDPSIIFADEPTGNLDSKSGKQIMEILQNLNDAGKTIILVTHEKYTAEHARRIIKIVDGEIVDDYQVKERLIARMEKDLTK</sequence>
<dbReference type="InterPro" id="IPR027417">
    <property type="entry name" value="P-loop_NTPase"/>
</dbReference>
<dbReference type="PANTHER" id="PTHR42798:SF6">
    <property type="entry name" value="CELL DIVISION ATP-BINDING PROTEIN FTSE"/>
    <property type="match status" value="1"/>
</dbReference>
<dbReference type="Proteomes" id="UP000176260">
    <property type="component" value="Unassembled WGS sequence"/>
</dbReference>
<dbReference type="FunFam" id="3.40.50.300:FF:000032">
    <property type="entry name" value="Export ABC transporter ATP-binding protein"/>
    <property type="match status" value="1"/>
</dbReference>
<dbReference type="SUPFAM" id="SSF52540">
    <property type="entry name" value="P-loop containing nucleoside triphosphate hydrolases"/>
    <property type="match status" value="1"/>
</dbReference>
<dbReference type="GO" id="GO:0098796">
    <property type="term" value="C:membrane protein complex"/>
    <property type="evidence" value="ECO:0007669"/>
    <property type="project" value="UniProtKB-ARBA"/>
</dbReference>
<protein>
    <submittedName>
        <fullName evidence="6">Macrolide ABC transporter ATP-binding protein</fullName>
    </submittedName>
</protein>
<reference evidence="6 7" key="1">
    <citation type="journal article" date="2016" name="Nat. Commun.">
        <title>Thousands of microbial genomes shed light on interconnected biogeochemical processes in an aquifer system.</title>
        <authorList>
            <person name="Anantharaman K."/>
            <person name="Brown C.T."/>
            <person name="Hug L.A."/>
            <person name="Sharon I."/>
            <person name="Castelle C.J."/>
            <person name="Probst A.J."/>
            <person name="Thomas B.C."/>
            <person name="Singh A."/>
            <person name="Wilkins M.J."/>
            <person name="Karaoz U."/>
            <person name="Brodie E.L."/>
            <person name="Williams K.H."/>
            <person name="Hubbard S.S."/>
            <person name="Banfield J.F."/>
        </authorList>
    </citation>
    <scope>NUCLEOTIDE SEQUENCE [LARGE SCALE GENOMIC DNA]</scope>
</reference>
<dbReference type="CDD" id="cd03255">
    <property type="entry name" value="ABC_MJ0796_LolCDE_FtsE"/>
    <property type="match status" value="1"/>
</dbReference>
<dbReference type="GO" id="GO:0005524">
    <property type="term" value="F:ATP binding"/>
    <property type="evidence" value="ECO:0007669"/>
    <property type="project" value="UniProtKB-KW"/>
</dbReference>
<keyword evidence="2" id="KW-0813">Transport</keyword>
<evidence type="ECO:0000256" key="2">
    <source>
        <dbReference type="ARBA" id="ARBA00022448"/>
    </source>
</evidence>
<dbReference type="InterPro" id="IPR017871">
    <property type="entry name" value="ABC_transporter-like_CS"/>
</dbReference>
<gene>
    <name evidence="6" type="ORF">A2Y67_02655</name>
</gene>
<evidence type="ECO:0000256" key="1">
    <source>
        <dbReference type="ARBA" id="ARBA00005417"/>
    </source>
</evidence>
<name>A0A1G1XRH0_9BACT</name>
<dbReference type="PROSITE" id="PS00211">
    <property type="entry name" value="ABC_TRANSPORTER_1"/>
    <property type="match status" value="1"/>
</dbReference>
<keyword evidence="3" id="KW-0547">Nucleotide-binding</keyword>
<dbReference type="InterPro" id="IPR003593">
    <property type="entry name" value="AAA+_ATPase"/>
</dbReference>
<dbReference type="InterPro" id="IPR003439">
    <property type="entry name" value="ABC_transporter-like_ATP-bd"/>
</dbReference>
<keyword evidence="4 6" id="KW-0067">ATP-binding</keyword>
<dbReference type="EMBL" id="MHIA01000011">
    <property type="protein sequence ID" value="OGY42572.1"/>
    <property type="molecule type" value="Genomic_DNA"/>
</dbReference>
<dbReference type="GO" id="GO:0022857">
    <property type="term" value="F:transmembrane transporter activity"/>
    <property type="evidence" value="ECO:0007669"/>
    <property type="project" value="UniProtKB-ARBA"/>
</dbReference>
<evidence type="ECO:0000256" key="3">
    <source>
        <dbReference type="ARBA" id="ARBA00022741"/>
    </source>
</evidence>
<comment type="caution">
    <text evidence="6">The sequence shown here is derived from an EMBL/GenBank/DDBJ whole genome shotgun (WGS) entry which is preliminary data.</text>
</comment>
<accession>A0A1G1XRH0</accession>
<dbReference type="GO" id="GO:0016887">
    <property type="term" value="F:ATP hydrolysis activity"/>
    <property type="evidence" value="ECO:0007669"/>
    <property type="project" value="InterPro"/>
</dbReference>
<dbReference type="Pfam" id="PF00005">
    <property type="entry name" value="ABC_tran"/>
    <property type="match status" value="1"/>
</dbReference>
<feature type="domain" description="ABC transporter" evidence="5">
    <location>
        <begin position="7"/>
        <end position="240"/>
    </location>
</feature>